<evidence type="ECO:0000313" key="2">
    <source>
        <dbReference type="EMBL" id="CUR60744.1"/>
    </source>
</evidence>
<reference evidence="2" key="1">
    <citation type="submission" date="2015-08" db="EMBL/GenBank/DDBJ databases">
        <authorList>
            <person name="Babu N.S."/>
            <person name="Beckwith C.J."/>
            <person name="Beseler K.G."/>
            <person name="Brison A."/>
            <person name="Carone J.V."/>
            <person name="Caskin T.P."/>
            <person name="Diamond M."/>
            <person name="Durham M.E."/>
            <person name="Foxe J.M."/>
            <person name="Go M."/>
            <person name="Henderson B.A."/>
            <person name="Jones I.B."/>
            <person name="McGettigan J.A."/>
            <person name="Micheletti S.J."/>
            <person name="Nasrallah M.E."/>
            <person name="Ortiz D."/>
            <person name="Piller C.R."/>
            <person name="Privatt S.R."/>
            <person name="Schneider S.L."/>
            <person name="Sharp S."/>
            <person name="Smith T.C."/>
            <person name="Stanton J.D."/>
            <person name="Ullery H.E."/>
            <person name="Wilson R.J."/>
            <person name="Serrano M.G."/>
            <person name="Buck G."/>
            <person name="Lee V."/>
            <person name="Wang Y."/>
            <person name="Carvalho R."/>
            <person name="Voegtly L."/>
            <person name="Shi R."/>
            <person name="Duckworth R."/>
            <person name="Johnson A."/>
            <person name="Loviza R."/>
            <person name="Walstead R."/>
            <person name="Shah Z."/>
            <person name="Kiflezghi M."/>
            <person name="Wade K."/>
            <person name="Ball S.L."/>
            <person name="Bradley K.W."/>
            <person name="Asai D.J."/>
            <person name="Bowman C.A."/>
            <person name="Russell D.A."/>
            <person name="Pope W.H."/>
            <person name="Jacobs-Sera D."/>
            <person name="Hendrix R.W."/>
            <person name="Hatfull G.F."/>
        </authorList>
    </citation>
    <scope>NUCLEOTIDE SEQUENCE</scope>
</reference>
<proteinExistence type="predicted"/>
<accession>A0A2P2CFJ4</accession>
<name>A0A2P2CFJ4_9ZZZZ</name>
<feature type="region of interest" description="Disordered" evidence="1">
    <location>
        <begin position="407"/>
        <end position="459"/>
    </location>
</feature>
<feature type="compositionally biased region" description="Basic residues" evidence="1">
    <location>
        <begin position="429"/>
        <end position="438"/>
    </location>
</feature>
<feature type="region of interest" description="Disordered" evidence="1">
    <location>
        <begin position="1"/>
        <end position="32"/>
    </location>
</feature>
<evidence type="ECO:0000256" key="1">
    <source>
        <dbReference type="SAM" id="MobiDB-lite"/>
    </source>
</evidence>
<evidence type="ECO:0008006" key="3">
    <source>
        <dbReference type="Google" id="ProtNLM"/>
    </source>
</evidence>
<protein>
    <recommendedName>
        <fullName evidence="3">DUF222 domain-containing protein</fullName>
    </recommendedName>
</protein>
<dbReference type="EMBL" id="CZKB01000016">
    <property type="protein sequence ID" value="CUR60744.1"/>
    <property type="molecule type" value="Genomic_DNA"/>
</dbReference>
<organism evidence="2">
    <name type="scientific">metagenome</name>
    <dbReference type="NCBI Taxonomy" id="256318"/>
    <lineage>
        <taxon>unclassified sequences</taxon>
        <taxon>metagenomes</taxon>
    </lineage>
</organism>
<sequence>MSIAPSLPQSPPAGMSIAPSLPQSPPAADEASATQVLAMATDALRARRLAEVEELRLAIQWAVLSGHPRDDHDPMVTPGGDGTPEVREHAIPELAMARETHPATTRALIADGLDLVHRLPLTWAVVEAGDCEPWVARKVAVLSRSLLSEQVVKVDRAVAKAIAGHAPSTVLEVARAKVIEADPETHRAERERSRHQRYVSLSRSDEFGYRHLIARVTAGDAAWLDAMIDRVADILTTTMGHDHNRDELRSIALGWLARPADLLKLLLEHTEDTEDTEEGEHTDNERPAWAPDHLADTIDKLTAMSARRLARLRGRGRLFVHLTDEALRTGTGVARIEGVGPIDVRQVHEVLGHADVTVTPVLDLRMRRRVDAYEHPEVVKDHVWTQTGGDCFPFTPRTATRDGVDYDHAVPYDDTGPPGQTGPHNSGPLRRRHHRTKTHGGLTTRVVGPGRHLWQSPHGQACLVDPTGTHRITQDQAQSMAEAIKDGVELYFTAPLAYGPS</sequence>
<gene>
    <name evidence="2" type="ORF">NOCA1230006</name>
</gene>
<dbReference type="AlphaFoldDB" id="A0A2P2CFJ4"/>